<dbReference type="Gene3D" id="3.40.50.10600">
    <property type="entry name" value="SpoIIaa-like domains"/>
    <property type="match status" value="1"/>
</dbReference>
<dbReference type="EMBL" id="JAOTLW010000004">
    <property type="protein sequence ID" value="MDI5830948.1"/>
    <property type="molecule type" value="Genomic_DNA"/>
</dbReference>
<accession>A0A073KYB1</accession>
<dbReference type="AlphaFoldDB" id="A0A073KYB1"/>
<organism evidence="2 4">
    <name type="scientific">Shewanella xiamenensis</name>
    <dbReference type="NCBI Taxonomy" id="332186"/>
    <lineage>
        <taxon>Bacteria</taxon>
        <taxon>Pseudomonadati</taxon>
        <taxon>Pseudomonadota</taxon>
        <taxon>Gammaproteobacteria</taxon>
        <taxon>Alteromonadales</taxon>
        <taxon>Shewanellaceae</taxon>
        <taxon>Shewanella</taxon>
    </lineage>
</organism>
<evidence type="ECO:0000313" key="3">
    <source>
        <dbReference type="Proteomes" id="UP001159075"/>
    </source>
</evidence>
<gene>
    <name evidence="1" type="ORF">ODY93_05170</name>
    <name evidence="2" type="ORF">QM089_01775</name>
</gene>
<comment type="caution">
    <text evidence="2">The sequence shown here is derived from an EMBL/GenBank/DDBJ whole genome shotgun (WGS) entry which is preliminary data.</text>
</comment>
<proteinExistence type="predicted"/>
<dbReference type="SUPFAM" id="SSF52091">
    <property type="entry name" value="SpoIIaa-like"/>
    <property type="match status" value="1"/>
</dbReference>
<dbReference type="Proteomes" id="UP001159075">
    <property type="component" value="Unassembled WGS sequence"/>
</dbReference>
<evidence type="ECO:0000313" key="2">
    <source>
        <dbReference type="EMBL" id="MDV5389027.1"/>
    </source>
</evidence>
<dbReference type="OrthoDB" id="555504at2"/>
<dbReference type="Pfam" id="PF11964">
    <property type="entry name" value="SpoIIAA-like"/>
    <property type="match status" value="1"/>
</dbReference>
<reference evidence="1 3" key="1">
    <citation type="submission" date="2022-09" db="EMBL/GenBank/DDBJ databases">
        <title>The outer-membrane cytochrome OmcA is essential for infection of Shewanella oneidensis by a zebrafish-associated bacteriophage.</title>
        <authorList>
            <person name="Grenfell A.W."/>
            <person name="Intile P."/>
            <person name="Mcfarlane J."/>
            <person name="Leung D."/>
            <person name="Abdalla K."/>
            <person name="Wold M."/>
            <person name="Kees E."/>
            <person name="Gralnick J."/>
        </authorList>
    </citation>
    <scope>NUCLEOTIDE SEQUENCE [LARGE SCALE GENOMIC DNA]</scope>
    <source>
        <strain evidence="1 3">NF-5</strain>
    </source>
</reference>
<dbReference type="InterPro" id="IPR021866">
    <property type="entry name" value="SpoIIAA-like"/>
</dbReference>
<protein>
    <submittedName>
        <fullName evidence="2">STAS/SEC14 domain-containing protein</fullName>
    </submittedName>
</protein>
<dbReference type="InterPro" id="IPR038396">
    <property type="entry name" value="SpoIIAA-like_sf"/>
</dbReference>
<dbReference type="InterPro" id="IPR036513">
    <property type="entry name" value="STAS_dom_sf"/>
</dbReference>
<dbReference type="RefSeq" id="WP_037421553.1">
    <property type="nucleotide sequence ID" value="NZ_BLRF01000055.1"/>
</dbReference>
<sequence length="132" mass="14958">MTLLKHGISVGIERYGDDDFFVAFKAIGTLTHQDYEVMVPVLEAALAGVKDPDIYALVDVTELEGWELQAAWDDLKLGVKHVRHFERIAIVGKTTLQEVMAKLANWFTPAEVKFFVDKLDAITWLKDELHDD</sequence>
<keyword evidence="3" id="KW-1185">Reference proteome</keyword>
<reference evidence="2" key="2">
    <citation type="submission" date="2023-05" db="EMBL/GenBank/DDBJ databases">
        <title>Colonisation of extended spectrum b-lactamase- and carbapenemase-producing bacteria on hospital surfaces from low- and middle-income countries.</title>
        <authorList>
            <person name="Nieto-Rosado M."/>
            <person name="Sands K."/>
            <person name="Iregbu K."/>
            <person name="Zahra R."/>
            <person name="Mazarati J.B."/>
            <person name="Mehtar S."/>
            <person name="Barnards-Group B."/>
            <person name="Walsh T.R."/>
        </authorList>
    </citation>
    <scope>NUCLEOTIDE SEQUENCE</scope>
    <source>
        <strain evidence="2">PP-E493</strain>
    </source>
</reference>
<evidence type="ECO:0000313" key="1">
    <source>
        <dbReference type="EMBL" id="MDI5830948.1"/>
    </source>
</evidence>
<name>A0A073KYB1_9GAMM</name>
<dbReference type="Proteomes" id="UP001187859">
    <property type="component" value="Unassembled WGS sequence"/>
</dbReference>
<evidence type="ECO:0000313" key="4">
    <source>
        <dbReference type="Proteomes" id="UP001187859"/>
    </source>
</evidence>
<dbReference type="EMBL" id="JASGOQ010000001">
    <property type="protein sequence ID" value="MDV5389027.1"/>
    <property type="molecule type" value="Genomic_DNA"/>
</dbReference>